<dbReference type="Proteomes" id="UP000544095">
    <property type="component" value="Unassembled WGS sequence"/>
</dbReference>
<evidence type="ECO:0000256" key="2">
    <source>
        <dbReference type="ARBA" id="ARBA00022737"/>
    </source>
</evidence>
<dbReference type="PANTHER" id="PTHR10971">
    <property type="entry name" value="MRNA EXPORT FACTOR AND BUB3"/>
    <property type="match status" value="1"/>
</dbReference>
<sequence length="339" mass="36997">MALKDLTLPADASDTISSIRWSPTAHYLAAGSWDGKMRVYDVKADGSAAGVALLSADGPVFSCDWAKDGTMVAACGADKNVRLLHPPTGQTIVVGEHSAPVRCVNFVDIPSSPAPVFASGSWDKTVQYWDLRQTGKPLATLQCADRIYSMDSAAHLLVIATAEKHIHLVDLRSDLTSFARNTTSPLSHQTKAVAAFPDGQGWATASIEGRCAMNGLDGKDEKTKFTFRCHRDTSDDPKVTKVYAVNDVRFHPKHQTTFSTAGSDGTFNFWDRMAHCRLRSFPFVGGAITSTDFSYDGSLFAYAVGYDWSMGYAKNTTDYPNKTMLHPVAEDEVKPRRKN</sequence>
<dbReference type="InterPro" id="IPR015943">
    <property type="entry name" value="WD40/YVTN_repeat-like_dom_sf"/>
</dbReference>
<dbReference type="InterPro" id="IPR020472">
    <property type="entry name" value="WD40_PAC1"/>
</dbReference>
<comment type="caution">
    <text evidence="4">The sequence shown here is derived from an EMBL/GenBank/DDBJ whole genome shotgun (WGS) entry which is preliminary data.</text>
</comment>
<dbReference type="Gene3D" id="2.130.10.10">
    <property type="entry name" value="YVTN repeat-like/Quinoprotein amine dehydrogenase"/>
    <property type="match status" value="1"/>
</dbReference>
<evidence type="ECO:0000256" key="1">
    <source>
        <dbReference type="ARBA" id="ARBA00022574"/>
    </source>
</evidence>
<dbReference type="SMART" id="SM00320">
    <property type="entry name" value="WD40"/>
    <property type="match status" value="5"/>
</dbReference>
<dbReference type="EMBL" id="JAAOAR010000746">
    <property type="protein sequence ID" value="KAF5574276.1"/>
    <property type="molecule type" value="Genomic_DNA"/>
</dbReference>
<keyword evidence="5" id="KW-1185">Reference proteome</keyword>
<feature type="repeat" description="WD" evidence="3">
    <location>
        <begin position="9"/>
        <end position="43"/>
    </location>
</feature>
<dbReference type="AlphaFoldDB" id="A0A8H5KL85"/>
<evidence type="ECO:0000313" key="5">
    <source>
        <dbReference type="Proteomes" id="UP000544095"/>
    </source>
</evidence>
<name>A0A8H5KL85_9HYPO</name>
<reference evidence="4 5" key="1">
    <citation type="submission" date="2020-05" db="EMBL/GenBank/DDBJ databases">
        <title>Identification and distribution of gene clusters putatively required for synthesis of sphingolipid metabolism inhibitors in phylogenetically diverse species of the filamentous fungus Fusarium.</title>
        <authorList>
            <person name="Kim H.-S."/>
            <person name="Busman M."/>
            <person name="Brown D.W."/>
            <person name="Divon H."/>
            <person name="Uhlig S."/>
            <person name="Proctor R.H."/>
        </authorList>
    </citation>
    <scope>NUCLEOTIDE SEQUENCE [LARGE SCALE GENOMIC DNA]</scope>
    <source>
        <strain evidence="4 5">NRRL 25211</strain>
    </source>
</reference>
<protein>
    <submittedName>
        <fullName evidence="4">Poly + rna export</fullName>
    </submittedName>
</protein>
<evidence type="ECO:0000313" key="4">
    <source>
        <dbReference type="EMBL" id="KAF5574276.1"/>
    </source>
</evidence>
<dbReference type="SUPFAM" id="SSF50978">
    <property type="entry name" value="WD40 repeat-like"/>
    <property type="match status" value="1"/>
</dbReference>
<proteinExistence type="predicted"/>
<dbReference type="Pfam" id="PF00400">
    <property type="entry name" value="WD40"/>
    <property type="match status" value="4"/>
</dbReference>
<organism evidence="4 5">
    <name type="scientific">Fusarium pseudoanthophilum</name>
    <dbReference type="NCBI Taxonomy" id="48495"/>
    <lineage>
        <taxon>Eukaryota</taxon>
        <taxon>Fungi</taxon>
        <taxon>Dikarya</taxon>
        <taxon>Ascomycota</taxon>
        <taxon>Pezizomycotina</taxon>
        <taxon>Sordariomycetes</taxon>
        <taxon>Hypocreomycetidae</taxon>
        <taxon>Hypocreales</taxon>
        <taxon>Nectriaceae</taxon>
        <taxon>Fusarium</taxon>
        <taxon>Fusarium fujikuroi species complex</taxon>
    </lineage>
</organism>
<dbReference type="InterPro" id="IPR001680">
    <property type="entry name" value="WD40_rpt"/>
</dbReference>
<dbReference type="PRINTS" id="PR00320">
    <property type="entry name" value="GPROTEINBRPT"/>
</dbReference>
<dbReference type="PROSITE" id="PS50082">
    <property type="entry name" value="WD_REPEATS_2"/>
    <property type="match status" value="2"/>
</dbReference>
<dbReference type="InterPro" id="IPR036322">
    <property type="entry name" value="WD40_repeat_dom_sf"/>
</dbReference>
<accession>A0A8H5KL85</accession>
<evidence type="ECO:0000256" key="3">
    <source>
        <dbReference type="PROSITE-ProRule" id="PRU00221"/>
    </source>
</evidence>
<keyword evidence="2" id="KW-0677">Repeat</keyword>
<feature type="repeat" description="WD" evidence="3">
    <location>
        <begin position="94"/>
        <end position="132"/>
    </location>
</feature>
<keyword evidence="1 3" id="KW-0853">WD repeat</keyword>
<gene>
    <name evidence="4" type="ORF">FPANT_11845</name>
</gene>